<protein>
    <recommendedName>
        <fullName evidence="3">CARDB domain-containing protein</fullName>
    </recommendedName>
</protein>
<dbReference type="EMBL" id="CP133762">
    <property type="protein sequence ID" value="WMX45995.1"/>
    <property type="molecule type" value="Genomic_DNA"/>
</dbReference>
<accession>A0ABY9RVH5</accession>
<name>A0ABY9RVH5_9ACTN</name>
<evidence type="ECO:0000313" key="1">
    <source>
        <dbReference type="EMBL" id="WMX45995.1"/>
    </source>
</evidence>
<gene>
    <name evidence="1" type="ORF">RGF97_15645</name>
</gene>
<organism evidence="1 2">
    <name type="scientific">Streptomyces roseicoloratus</name>
    <dbReference type="NCBI Taxonomy" id="2508722"/>
    <lineage>
        <taxon>Bacteria</taxon>
        <taxon>Bacillati</taxon>
        <taxon>Actinomycetota</taxon>
        <taxon>Actinomycetes</taxon>
        <taxon>Kitasatosporales</taxon>
        <taxon>Streptomycetaceae</taxon>
        <taxon>Streptomyces</taxon>
    </lineage>
</organism>
<sequence length="92" mass="10000">MLTDTDRRWCENVTVTFRNTGGTAARSGTVSFATHVIGALGIDWGTFTSSQPLPAPIAAGTARTHTYTVCVESWRVPLGMRVDTQRVSATWQ</sequence>
<dbReference type="RefSeq" id="WP_309548753.1">
    <property type="nucleotide sequence ID" value="NZ_CP133762.1"/>
</dbReference>
<proteinExistence type="predicted"/>
<reference evidence="1 2" key="1">
    <citation type="submission" date="2023-09" db="EMBL/GenBank/DDBJ databases">
        <title>Complete genome of Streptomyces roseicoloratus T14.</title>
        <authorList>
            <person name="Bashizi T."/>
            <person name="Kim M.-J."/>
            <person name="Lee G."/>
            <person name="Tagele S.B."/>
            <person name="Shin J.-H."/>
        </authorList>
    </citation>
    <scope>NUCLEOTIDE SEQUENCE [LARGE SCALE GENOMIC DNA]</scope>
    <source>
        <strain evidence="1 2">T14</strain>
    </source>
</reference>
<evidence type="ECO:0008006" key="3">
    <source>
        <dbReference type="Google" id="ProtNLM"/>
    </source>
</evidence>
<evidence type="ECO:0000313" key="2">
    <source>
        <dbReference type="Proteomes" id="UP001250858"/>
    </source>
</evidence>
<dbReference type="Proteomes" id="UP001250858">
    <property type="component" value="Chromosome"/>
</dbReference>
<keyword evidence="2" id="KW-1185">Reference proteome</keyword>